<protein>
    <submittedName>
        <fullName evidence="3">TIP41</fullName>
    </submittedName>
</protein>
<dbReference type="OrthoDB" id="10253878at2759"/>
<accession>A0A8J5UM26</accession>
<dbReference type="Pfam" id="PF04176">
    <property type="entry name" value="TIP41"/>
    <property type="match status" value="1"/>
</dbReference>
<evidence type="ECO:0000313" key="3">
    <source>
        <dbReference type="EMBL" id="KAG7663046.1"/>
    </source>
</evidence>
<evidence type="ECO:0000256" key="1">
    <source>
        <dbReference type="ARBA" id="ARBA00006658"/>
    </source>
</evidence>
<dbReference type="RefSeq" id="XP_049263279.1">
    <property type="nucleotide sequence ID" value="XM_049407283.1"/>
</dbReference>
<dbReference type="GO" id="GO:0031929">
    <property type="term" value="P:TOR signaling"/>
    <property type="evidence" value="ECO:0007669"/>
    <property type="project" value="TreeGrafter"/>
</dbReference>
<feature type="region of interest" description="Disordered" evidence="2">
    <location>
        <begin position="35"/>
        <end position="80"/>
    </location>
</feature>
<comment type="similarity">
    <text evidence="1">Belongs to the TIP41 family.</text>
</comment>
<feature type="region of interest" description="Disordered" evidence="2">
    <location>
        <begin position="1"/>
        <end position="23"/>
    </location>
</feature>
<feature type="compositionally biased region" description="Polar residues" evidence="2">
    <location>
        <begin position="1"/>
        <end position="19"/>
    </location>
</feature>
<dbReference type="AlphaFoldDB" id="A0A8J5UM26"/>
<evidence type="ECO:0000256" key="2">
    <source>
        <dbReference type="SAM" id="MobiDB-lite"/>
    </source>
</evidence>
<evidence type="ECO:0000313" key="4">
    <source>
        <dbReference type="Proteomes" id="UP000694255"/>
    </source>
</evidence>
<keyword evidence="4" id="KW-1185">Reference proteome</keyword>
<dbReference type="GeneID" id="73470228"/>
<reference evidence="3 4" key="1">
    <citation type="journal article" date="2021" name="DNA Res.">
        <title>Genome analysis of Candida subhashii reveals its hybrid nature and dual mitochondrial genome conformations.</title>
        <authorList>
            <person name="Mixao V."/>
            <person name="Hegedusova E."/>
            <person name="Saus E."/>
            <person name="Pryszcz L.P."/>
            <person name="Cillingova A."/>
            <person name="Nosek J."/>
            <person name="Gabaldon T."/>
        </authorList>
    </citation>
    <scope>NUCLEOTIDE SEQUENCE [LARGE SCALE GENOMIC DNA]</scope>
    <source>
        <strain evidence="3 4">CBS 10753</strain>
    </source>
</reference>
<dbReference type="InterPro" id="IPR051330">
    <property type="entry name" value="Phosphatase_reg/MetRdx"/>
</dbReference>
<dbReference type="InterPro" id="IPR007303">
    <property type="entry name" value="TIP41-like"/>
</dbReference>
<dbReference type="PANTHER" id="PTHR21021">
    <property type="entry name" value="GAF/PUTATIVE CYTOSKELETAL PROTEIN"/>
    <property type="match status" value="1"/>
</dbReference>
<organism evidence="3 4">
    <name type="scientific">[Candida] subhashii</name>
    <dbReference type="NCBI Taxonomy" id="561895"/>
    <lineage>
        <taxon>Eukaryota</taxon>
        <taxon>Fungi</taxon>
        <taxon>Dikarya</taxon>
        <taxon>Ascomycota</taxon>
        <taxon>Saccharomycotina</taxon>
        <taxon>Pichiomycetes</taxon>
        <taxon>Debaryomycetaceae</taxon>
        <taxon>Spathaspora</taxon>
    </lineage>
</organism>
<dbReference type="EMBL" id="JAGSYN010000152">
    <property type="protein sequence ID" value="KAG7663046.1"/>
    <property type="molecule type" value="Genomic_DNA"/>
</dbReference>
<sequence length="380" mass="43163">MSDNNENKQPVFNKPTQRASPGIHAVHVNSAREMVKLHTSGRRPPAPATSAMPNTSRPAPTPTASSMASSFPSTPSSTHYHLQHNSKISVPSDCKNPQCAHCGKVVIPAPQSSFPIQDVPSITVNNWNIYTIKKPILNSQELDSLESRYEFPLPEMIFGNNLVKLVNKPTGGSIEFNALDALDSLDDESHLKVSYHESWLESRRKRQAKSKIEKDISDLTENNDVVLKPYDWTYSPNYTGTVRNLEFKETDEDIPIEKLKRPDPILFFDESILFEDELADNGISMLSYKIRVMPSCLLLLVRFFLRIDNVIFRVRDTRVFIDFENDLVMREIKLQEFPYDDLLKKATMAKIGNDPKKFLRDSDWVSANIPVISKVVETNK</sequence>
<dbReference type="GO" id="GO:0005829">
    <property type="term" value="C:cytosol"/>
    <property type="evidence" value="ECO:0007669"/>
    <property type="project" value="TreeGrafter"/>
</dbReference>
<comment type="caution">
    <text evidence="3">The sequence shown here is derived from an EMBL/GenBank/DDBJ whole genome shotgun (WGS) entry which is preliminary data.</text>
</comment>
<dbReference type="Proteomes" id="UP000694255">
    <property type="component" value="Unassembled WGS sequence"/>
</dbReference>
<gene>
    <name evidence="3" type="ORF">J8A68_003428</name>
</gene>
<dbReference type="PANTHER" id="PTHR21021:SF16">
    <property type="entry name" value="TIP41-LIKE PROTEIN"/>
    <property type="match status" value="1"/>
</dbReference>
<feature type="compositionally biased region" description="Low complexity" evidence="2">
    <location>
        <begin position="55"/>
        <end position="78"/>
    </location>
</feature>
<proteinExistence type="inferred from homology"/>
<name>A0A8J5UM26_9ASCO</name>